<dbReference type="STRING" id="1169540.A0A0G4EDL1"/>
<keyword evidence="3" id="KW-1185">Reference proteome</keyword>
<organism evidence="2 3">
    <name type="scientific">Vitrella brassicaformis (strain CCMP3155)</name>
    <dbReference type="NCBI Taxonomy" id="1169540"/>
    <lineage>
        <taxon>Eukaryota</taxon>
        <taxon>Sar</taxon>
        <taxon>Alveolata</taxon>
        <taxon>Colpodellida</taxon>
        <taxon>Vitrellaceae</taxon>
        <taxon>Vitrella</taxon>
    </lineage>
</organism>
<evidence type="ECO:0000256" key="1">
    <source>
        <dbReference type="SAM" id="MobiDB-lite"/>
    </source>
</evidence>
<protein>
    <submittedName>
        <fullName evidence="2">Uncharacterized protein</fullName>
    </submittedName>
</protein>
<feature type="compositionally biased region" description="Low complexity" evidence="1">
    <location>
        <begin position="243"/>
        <end position="253"/>
    </location>
</feature>
<feature type="compositionally biased region" description="Low complexity" evidence="1">
    <location>
        <begin position="69"/>
        <end position="80"/>
    </location>
</feature>
<reference evidence="2 3" key="1">
    <citation type="submission" date="2014-11" db="EMBL/GenBank/DDBJ databases">
        <authorList>
            <person name="Zhu J."/>
            <person name="Qi W."/>
            <person name="Song R."/>
        </authorList>
    </citation>
    <scope>NUCLEOTIDE SEQUENCE [LARGE SCALE GENOMIC DNA]</scope>
</reference>
<dbReference type="AlphaFoldDB" id="A0A0G4EDL1"/>
<sequence>MRVSSVSVPAPVPSCDGRGPLPIVANGSQGGQVDVNEDRVVTVIVPQPLLPSPVAAPASVGVPAAAIGVPQPQQHQGPSQRQHEGVLPTPPASSRIRSLPPSPPQGVFGGPVVSNGAGAAGMGIPERSPVSPSPPPREPPAYVSQPRDDDHPHIRPRLPMTSVGAPPPLFAHRPAIPPAGRPSIPPPPSNCGLGVPHPSPLLPQPPSPPLSPSMVDKDNAWSPTARGGGMPRFGPDSRDMSVPQPQQHQQPSQRQHEGILPTPPTSIQILPPPQARPLPPPPPQPQPTPKKIMPRSPPAPSPGAHQPPHHHQHHHRGPPPPRRGRGGRPPPGSYWRPVRVHWGIS</sequence>
<evidence type="ECO:0000313" key="3">
    <source>
        <dbReference type="Proteomes" id="UP000041254"/>
    </source>
</evidence>
<feature type="compositionally biased region" description="Pro residues" evidence="1">
    <location>
        <begin position="270"/>
        <end position="288"/>
    </location>
</feature>
<proteinExistence type="predicted"/>
<feature type="compositionally biased region" description="Pro residues" evidence="1">
    <location>
        <begin position="165"/>
        <end position="189"/>
    </location>
</feature>
<evidence type="ECO:0000313" key="2">
    <source>
        <dbReference type="EMBL" id="CEL93605.1"/>
    </source>
</evidence>
<dbReference type="VEuPathDB" id="CryptoDB:Vbra_11313"/>
<feature type="compositionally biased region" description="Pro residues" evidence="1">
    <location>
        <begin position="197"/>
        <end position="211"/>
    </location>
</feature>
<dbReference type="PhylomeDB" id="A0A0G4EDL1"/>
<name>A0A0G4EDL1_VITBC</name>
<dbReference type="OMA" id="MPFPKPM"/>
<dbReference type="Proteomes" id="UP000041254">
    <property type="component" value="Unassembled WGS sequence"/>
</dbReference>
<accession>A0A0G4EDL1</accession>
<feature type="compositionally biased region" description="Basic residues" evidence="1">
    <location>
        <begin position="307"/>
        <end position="326"/>
    </location>
</feature>
<dbReference type="EMBL" id="CDMY01000179">
    <property type="protein sequence ID" value="CEL93605.1"/>
    <property type="molecule type" value="Genomic_DNA"/>
</dbReference>
<dbReference type="InParanoid" id="A0A0G4EDL1"/>
<feature type="region of interest" description="Disordered" evidence="1">
    <location>
        <begin position="69"/>
        <end position="345"/>
    </location>
</feature>
<gene>
    <name evidence="2" type="ORF">Vbra_11313</name>
</gene>
<feature type="region of interest" description="Disordered" evidence="1">
    <location>
        <begin position="1"/>
        <end position="31"/>
    </location>
</feature>